<evidence type="ECO:0000313" key="1">
    <source>
        <dbReference type="EnsemblProtists" id="HpaP811300"/>
    </source>
</evidence>
<keyword evidence="2" id="KW-1185">Reference proteome</keyword>
<dbReference type="VEuPathDB" id="FungiDB:HpaG811300"/>
<evidence type="ECO:0000313" key="2">
    <source>
        <dbReference type="Proteomes" id="UP000011713"/>
    </source>
</evidence>
<reference evidence="1" key="2">
    <citation type="submission" date="2015-06" db="UniProtKB">
        <authorList>
            <consortium name="EnsemblProtists"/>
        </authorList>
    </citation>
    <scope>IDENTIFICATION</scope>
    <source>
        <strain evidence="1">Emoy2</strain>
    </source>
</reference>
<accession>M4BXL9</accession>
<dbReference type="EMBL" id="JH598028">
    <property type="status" value="NOT_ANNOTATED_CDS"/>
    <property type="molecule type" value="Genomic_DNA"/>
</dbReference>
<reference evidence="2" key="1">
    <citation type="journal article" date="2010" name="Science">
        <title>Signatures of adaptation to obligate biotrophy in the Hyaloperonospora arabidopsidis genome.</title>
        <authorList>
            <person name="Baxter L."/>
            <person name="Tripathy S."/>
            <person name="Ishaque N."/>
            <person name="Boot N."/>
            <person name="Cabral A."/>
            <person name="Kemen E."/>
            <person name="Thines M."/>
            <person name="Ah-Fong A."/>
            <person name="Anderson R."/>
            <person name="Badejoko W."/>
            <person name="Bittner-Eddy P."/>
            <person name="Boore J.L."/>
            <person name="Chibucos M.C."/>
            <person name="Coates M."/>
            <person name="Dehal P."/>
            <person name="Delehaunty K."/>
            <person name="Dong S."/>
            <person name="Downton P."/>
            <person name="Dumas B."/>
            <person name="Fabro G."/>
            <person name="Fronick C."/>
            <person name="Fuerstenberg S.I."/>
            <person name="Fulton L."/>
            <person name="Gaulin E."/>
            <person name="Govers F."/>
            <person name="Hughes L."/>
            <person name="Humphray S."/>
            <person name="Jiang R.H."/>
            <person name="Judelson H."/>
            <person name="Kamoun S."/>
            <person name="Kyung K."/>
            <person name="Meijer H."/>
            <person name="Minx P."/>
            <person name="Morris P."/>
            <person name="Nelson J."/>
            <person name="Phuntumart V."/>
            <person name="Qutob D."/>
            <person name="Rehmany A."/>
            <person name="Rougon-Cardoso A."/>
            <person name="Ryden P."/>
            <person name="Torto-Alalibo T."/>
            <person name="Studholme D."/>
            <person name="Wang Y."/>
            <person name="Win J."/>
            <person name="Wood J."/>
            <person name="Clifton S.W."/>
            <person name="Rogers J."/>
            <person name="Van den Ackerveken G."/>
            <person name="Jones J.D."/>
            <person name="McDowell J.M."/>
            <person name="Beynon J."/>
            <person name="Tyler B.M."/>
        </authorList>
    </citation>
    <scope>NUCLEOTIDE SEQUENCE [LARGE SCALE GENOMIC DNA]</scope>
    <source>
        <strain evidence="2">Emoy2</strain>
    </source>
</reference>
<dbReference type="HOGENOM" id="CLU_1237074_0_0_1"/>
<protein>
    <submittedName>
        <fullName evidence="1">Uncharacterized protein</fullName>
    </submittedName>
</protein>
<dbReference type="InParanoid" id="M4BXL9"/>
<proteinExistence type="predicted"/>
<name>M4BXL9_HYAAE</name>
<sequence length="224" mass="24830">MDFHNVVYECAMRCVNVSRTSCCFVWKMPPSERCIKHVRFGFISHFKMEKSDSADDMFPNAVARSPQNARKQSNRPLCEMPHASSKNVFTSCLSMTARNSSSSSYVLRSSLWSDSTSSIHSSVHVFASCSRCGARTSLTNNRGDRLTSCAGRTGGASCTRGRLLVCALLTRSAGRAPGSSRRWRPRVRRLASRRRSAPPIAALATSPGPRCERQCTHRRSACHH</sequence>
<dbReference type="EnsemblProtists" id="HpaT811300">
    <property type="protein sequence ID" value="HpaP811300"/>
    <property type="gene ID" value="HpaG811300"/>
</dbReference>
<dbReference type="Proteomes" id="UP000011713">
    <property type="component" value="Unassembled WGS sequence"/>
</dbReference>
<organism evidence="1 2">
    <name type="scientific">Hyaloperonospora arabidopsidis (strain Emoy2)</name>
    <name type="common">Downy mildew agent</name>
    <name type="synonym">Peronospora arabidopsidis</name>
    <dbReference type="NCBI Taxonomy" id="559515"/>
    <lineage>
        <taxon>Eukaryota</taxon>
        <taxon>Sar</taxon>
        <taxon>Stramenopiles</taxon>
        <taxon>Oomycota</taxon>
        <taxon>Peronosporomycetes</taxon>
        <taxon>Peronosporales</taxon>
        <taxon>Peronosporaceae</taxon>
        <taxon>Hyaloperonospora</taxon>
    </lineage>
</organism>
<dbReference type="AlphaFoldDB" id="M4BXL9"/>